<dbReference type="InterPro" id="IPR016024">
    <property type="entry name" value="ARM-type_fold"/>
</dbReference>
<dbReference type="InterPro" id="IPR019318">
    <property type="entry name" value="Gua_nucleotide_exch_fac_Ric8"/>
</dbReference>
<name>A0A7E5X3J2_TRINI</name>
<comment type="similarity">
    <text evidence="2">Belongs to the synembryn family.</text>
</comment>
<evidence type="ECO:0000256" key="1">
    <source>
        <dbReference type="ARBA" id="ARBA00004544"/>
    </source>
</evidence>
<accession>A0A7E5X3J2</accession>
<dbReference type="Gene3D" id="1.25.10.10">
    <property type="entry name" value="Leucine-rich Repeat Variant"/>
    <property type="match status" value="1"/>
</dbReference>
<evidence type="ECO:0000256" key="6">
    <source>
        <dbReference type="SAM" id="MobiDB-lite"/>
    </source>
</evidence>
<reference evidence="8" key="1">
    <citation type="submission" date="2025-08" db="UniProtKB">
        <authorList>
            <consortium name="RefSeq"/>
        </authorList>
    </citation>
    <scope>IDENTIFICATION</scope>
</reference>
<dbReference type="OrthoDB" id="5585685at2759"/>
<dbReference type="AlphaFoldDB" id="A0A7E5X3J2"/>
<dbReference type="PANTHER" id="PTHR12425:SF5">
    <property type="entry name" value="SYNEMBRYN"/>
    <property type="match status" value="1"/>
</dbReference>
<dbReference type="KEGG" id="tnl:113508191"/>
<organism evidence="7 8">
    <name type="scientific">Trichoplusia ni</name>
    <name type="common">Cabbage looper</name>
    <dbReference type="NCBI Taxonomy" id="7111"/>
    <lineage>
        <taxon>Eukaryota</taxon>
        <taxon>Metazoa</taxon>
        <taxon>Ecdysozoa</taxon>
        <taxon>Arthropoda</taxon>
        <taxon>Hexapoda</taxon>
        <taxon>Insecta</taxon>
        <taxon>Pterygota</taxon>
        <taxon>Neoptera</taxon>
        <taxon>Endopterygota</taxon>
        <taxon>Lepidoptera</taxon>
        <taxon>Glossata</taxon>
        <taxon>Ditrysia</taxon>
        <taxon>Noctuoidea</taxon>
        <taxon>Noctuidae</taxon>
        <taxon>Plusiinae</taxon>
        <taxon>Trichoplusia</taxon>
    </lineage>
</organism>
<feature type="compositionally biased region" description="Basic and acidic residues" evidence="6">
    <location>
        <begin position="548"/>
        <end position="562"/>
    </location>
</feature>
<dbReference type="InParanoid" id="A0A7E5X3J2"/>
<feature type="region of interest" description="Disordered" evidence="6">
    <location>
        <begin position="543"/>
        <end position="562"/>
    </location>
</feature>
<proteinExistence type="inferred from homology"/>
<protein>
    <submittedName>
        <fullName evidence="8">Synembryn-A isoform X1</fullName>
    </submittedName>
</protein>
<dbReference type="GO" id="GO:0007186">
    <property type="term" value="P:G protein-coupled receptor signaling pathway"/>
    <property type="evidence" value="ECO:0007669"/>
    <property type="project" value="TreeGrafter"/>
</dbReference>
<dbReference type="PRINTS" id="PR01802">
    <property type="entry name" value="SYNEMBRYN"/>
</dbReference>
<dbReference type="Proteomes" id="UP000322000">
    <property type="component" value="Chromosome 2"/>
</dbReference>
<dbReference type="FunCoup" id="A0A7E5X3J2">
    <property type="interactions" value="1748"/>
</dbReference>
<dbReference type="Pfam" id="PF10165">
    <property type="entry name" value="Ric8"/>
    <property type="match status" value="1"/>
</dbReference>
<dbReference type="PANTHER" id="PTHR12425">
    <property type="entry name" value="SYNEMBRYN"/>
    <property type="match status" value="1"/>
</dbReference>
<keyword evidence="5" id="KW-0143">Chaperone</keyword>
<evidence type="ECO:0000256" key="3">
    <source>
        <dbReference type="ARBA" id="ARBA00022490"/>
    </source>
</evidence>
<evidence type="ECO:0000256" key="2">
    <source>
        <dbReference type="ARBA" id="ARBA00009049"/>
    </source>
</evidence>
<dbReference type="CTD" id="60626"/>
<dbReference type="GeneID" id="113508191"/>
<dbReference type="GO" id="GO:0005085">
    <property type="term" value="F:guanyl-nucleotide exchange factor activity"/>
    <property type="evidence" value="ECO:0007669"/>
    <property type="project" value="UniProtKB-KW"/>
</dbReference>
<keyword evidence="3" id="KW-0963">Cytoplasm</keyword>
<dbReference type="SUPFAM" id="SSF48371">
    <property type="entry name" value="ARM repeat"/>
    <property type="match status" value="1"/>
</dbReference>
<gene>
    <name evidence="8" type="primary">LOC113508191</name>
</gene>
<evidence type="ECO:0000256" key="4">
    <source>
        <dbReference type="ARBA" id="ARBA00022658"/>
    </source>
</evidence>
<dbReference type="GO" id="GO:0001965">
    <property type="term" value="F:G-protein alpha-subunit binding"/>
    <property type="evidence" value="ECO:0007669"/>
    <property type="project" value="TreeGrafter"/>
</dbReference>
<evidence type="ECO:0000256" key="5">
    <source>
        <dbReference type="ARBA" id="ARBA00023186"/>
    </source>
</evidence>
<dbReference type="InterPro" id="IPR011989">
    <property type="entry name" value="ARM-like"/>
</dbReference>
<evidence type="ECO:0000313" key="8">
    <source>
        <dbReference type="RefSeq" id="XP_026746951.1"/>
    </source>
</evidence>
<keyword evidence="7" id="KW-1185">Reference proteome</keyword>
<keyword evidence="4" id="KW-0344">Guanine-nucleotide releasing factor</keyword>
<dbReference type="GO" id="GO:0005938">
    <property type="term" value="C:cell cortex"/>
    <property type="evidence" value="ECO:0007669"/>
    <property type="project" value="UniProtKB-SubCell"/>
</dbReference>
<dbReference type="RefSeq" id="XP_026746951.1">
    <property type="nucleotide sequence ID" value="XM_026891150.1"/>
</dbReference>
<evidence type="ECO:0000313" key="7">
    <source>
        <dbReference type="Proteomes" id="UP000322000"/>
    </source>
</evidence>
<comment type="subcellular location">
    <subcellularLocation>
        <location evidence="1">Cytoplasm</location>
        <location evidence="1">Cell cortex</location>
    </subcellularLocation>
</comment>
<sequence length="562" mass="64281">MTTIATMQEQLFEQLTTARKPSDLHQLLYIFISSNHDVFSFPILNKDNKRVIVWTALFQHLQRKKCSYIYTHIVTTLRILSRDKTDIEDMICERWVVLLIERSGLLNFETVAEDSLVPLNAQTLDTAEEALKCLCNITFHSEKARAYCANTLIVEGLIARMQHYNNMPLREGCMLYDMKLLFILTALRQDIKTKVKELDGMEHLTDLLYKMLTDTVLRPRVNVDTRKYESINDQYQAISCEVLKVQFNLIQQTSSEGPSDEKEEAMFLKLMPVLTGMLQASASSHEKLLELHSNVANLLTSVPLVFYQYLTPELKQDYCCNQSFDGKNMDALQALLALLRHRLQISMDNHNQYENLSPILTVLIKSASACRSQRRYMRRVVLPPLRDVSRRPERGNTLRNLLCRLLTTPVTTVRDLVAEYLFILCKEKVGRMVKYTGFGNAAGHLAQKGLLAGGRGGQYSSSSDDSDTEEYRLAEPNIDPVVGCTRPPRVNPFDGMSEEQKEYEAMRLVDMFDRMMRRGVVKPARIADDGRLEALQHVVQMLPGAVPGKEKPKSRSYYDDSD</sequence>
<dbReference type="InterPro" id="IPR008376">
    <property type="entry name" value="Chaperone_Ric-8_A/B"/>
</dbReference>